<evidence type="ECO:0008006" key="3">
    <source>
        <dbReference type="Google" id="ProtNLM"/>
    </source>
</evidence>
<name>A0A7W7C9J7_9PSEU</name>
<comment type="caution">
    <text evidence="1">The sequence shown here is derived from an EMBL/GenBank/DDBJ whole genome shotgun (WGS) entry which is preliminary data.</text>
</comment>
<protein>
    <recommendedName>
        <fullName evidence="3">Asp23/Gls24 family envelope stress response protein</fullName>
    </recommendedName>
</protein>
<dbReference type="EMBL" id="JACHMH010000001">
    <property type="protein sequence ID" value="MBB4677036.1"/>
    <property type="molecule type" value="Genomic_DNA"/>
</dbReference>
<dbReference type="Proteomes" id="UP000533598">
    <property type="component" value="Unassembled WGS sequence"/>
</dbReference>
<accession>A0A7W7C9J7</accession>
<keyword evidence="2" id="KW-1185">Reference proteome</keyword>
<gene>
    <name evidence="1" type="ORF">HNR67_003154</name>
</gene>
<proteinExistence type="predicted"/>
<dbReference type="AlphaFoldDB" id="A0A7W7C9J7"/>
<sequence length="95" mass="9907">MTAELADRIAEVVLTHPSVVSLHGGAYGAVLSYLPGRKVIGVRSTGAGEPVEVGVVLRIGEPLPDVVSELRDRVRQVTGAVPVDITVVDVLEPGE</sequence>
<organism evidence="1 2">
    <name type="scientific">Crossiella cryophila</name>
    <dbReference type="NCBI Taxonomy" id="43355"/>
    <lineage>
        <taxon>Bacteria</taxon>
        <taxon>Bacillati</taxon>
        <taxon>Actinomycetota</taxon>
        <taxon>Actinomycetes</taxon>
        <taxon>Pseudonocardiales</taxon>
        <taxon>Pseudonocardiaceae</taxon>
        <taxon>Crossiella</taxon>
    </lineage>
</organism>
<evidence type="ECO:0000313" key="2">
    <source>
        <dbReference type="Proteomes" id="UP000533598"/>
    </source>
</evidence>
<dbReference type="RefSeq" id="WP_185002899.1">
    <property type="nucleotide sequence ID" value="NZ_BAAAUI010000002.1"/>
</dbReference>
<reference evidence="1 2" key="1">
    <citation type="submission" date="2020-08" db="EMBL/GenBank/DDBJ databases">
        <title>Sequencing the genomes of 1000 actinobacteria strains.</title>
        <authorList>
            <person name="Klenk H.-P."/>
        </authorList>
    </citation>
    <scope>NUCLEOTIDE SEQUENCE [LARGE SCALE GENOMIC DNA]</scope>
    <source>
        <strain evidence="1 2">DSM 44230</strain>
    </source>
</reference>
<evidence type="ECO:0000313" key="1">
    <source>
        <dbReference type="EMBL" id="MBB4677036.1"/>
    </source>
</evidence>